<dbReference type="STRING" id="1001994.MY1_0335"/>
<keyword evidence="1" id="KW-1133">Transmembrane helix</keyword>
<organism evidence="2 3">
    <name type="scientific">Nitrosarchaeum koreense MY1</name>
    <dbReference type="NCBI Taxonomy" id="1001994"/>
    <lineage>
        <taxon>Archaea</taxon>
        <taxon>Nitrososphaerota</taxon>
        <taxon>Nitrososphaeria</taxon>
        <taxon>Nitrosopumilales</taxon>
        <taxon>Nitrosopumilaceae</taxon>
        <taxon>Nitrosarchaeum</taxon>
    </lineage>
</organism>
<protein>
    <submittedName>
        <fullName evidence="2">Uncharacterized protein</fullName>
    </submittedName>
</protein>
<dbReference type="Proteomes" id="UP000004440">
    <property type="component" value="Unassembled WGS sequence"/>
</dbReference>
<feature type="transmembrane region" description="Helical" evidence="1">
    <location>
        <begin position="21"/>
        <end position="40"/>
    </location>
</feature>
<evidence type="ECO:0000256" key="1">
    <source>
        <dbReference type="SAM" id="Phobius"/>
    </source>
</evidence>
<comment type="caution">
    <text evidence="2">The sequence shown here is derived from an EMBL/GenBank/DDBJ whole genome shotgun (WGS) entry which is preliminary data.</text>
</comment>
<keyword evidence="3" id="KW-1185">Reference proteome</keyword>
<accession>F9CUR0</accession>
<gene>
    <name evidence="2" type="ORF">MY1_0335</name>
</gene>
<keyword evidence="1" id="KW-0472">Membrane</keyword>
<feature type="transmembrane region" description="Helical" evidence="1">
    <location>
        <begin position="46"/>
        <end position="70"/>
    </location>
</feature>
<evidence type="ECO:0000313" key="3">
    <source>
        <dbReference type="Proteomes" id="UP000004440"/>
    </source>
</evidence>
<dbReference type="AlphaFoldDB" id="F9CUR0"/>
<proteinExistence type="predicted"/>
<sequence length="84" mass="9543">MKEPLKPKVAQIKKYGIYFTPSQLLILFIPFSASSIFAIFDSQEGILRLFSVGFCIVGFILIIIVVCLLVRSERKQDLDFSDVQ</sequence>
<name>F9CUR0_9ARCH</name>
<evidence type="ECO:0000313" key="2">
    <source>
        <dbReference type="EMBL" id="EGP93106.1"/>
    </source>
</evidence>
<reference evidence="2 3" key="1">
    <citation type="journal article" date="2011" name="J. Bacteriol.">
        <title>Genome Sequence of an Ammonia-Oxidizing Soil Archaeon, "Candidatus Nitrosoarchaeum koreensis" MY1.</title>
        <authorList>
            <person name="Kim B.K."/>
            <person name="Jung M.Y."/>
            <person name="Yu D.S."/>
            <person name="Park S.J."/>
            <person name="Oh T.K."/>
            <person name="Rhee S.K."/>
            <person name="Kim J.F."/>
        </authorList>
    </citation>
    <scope>NUCLEOTIDE SEQUENCE [LARGE SCALE GENOMIC DNA]</scope>
    <source>
        <strain evidence="2 3">MY1</strain>
    </source>
</reference>
<dbReference type="EMBL" id="AFPU01000001">
    <property type="protein sequence ID" value="EGP93106.1"/>
    <property type="molecule type" value="Genomic_DNA"/>
</dbReference>
<keyword evidence="1" id="KW-0812">Transmembrane</keyword>